<dbReference type="EMBL" id="UYYA01004593">
    <property type="protein sequence ID" value="VDM62584.1"/>
    <property type="molecule type" value="Genomic_DNA"/>
</dbReference>
<feature type="domain" description="BPTI/Kunitz inhibitor" evidence="1">
    <location>
        <begin position="362"/>
        <end position="412"/>
    </location>
</feature>
<dbReference type="Pfam" id="PF00014">
    <property type="entry name" value="Kunitz_BPTI"/>
    <property type="match status" value="4"/>
</dbReference>
<name>A0A0R3PXI1_ANGCS</name>
<reference evidence="2 3" key="2">
    <citation type="submission" date="2018-11" db="EMBL/GenBank/DDBJ databases">
        <authorList>
            <consortium name="Pathogen Informatics"/>
        </authorList>
    </citation>
    <scope>NUCLEOTIDE SEQUENCE [LARGE SCALE GENOMIC DNA]</scope>
    <source>
        <strain evidence="2 3">Costa Rica</strain>
    </source>
</reference>
<evidence type="ECO:0000313" key="2">
    <source>
        <dbReference type="EMBL" id="VDM62584.1"/>
    </source>
</evidence>
<evidence type="ECO:0000313" key="3">
    <source>
        <dbReference type="Proteomes" id="UP000267027"/>
    </source>
</evidence>
<dbReference type="SMART" id="SM00289">
    <property type="entry name" value="WR1"/>
    <property type="match status" value="4"/>
</dbReference>
<feature type="domain" description="BPTI/Kunitz inhibitor" evidence="1">
    <location>
        <begin position="102"/>
        <end position="152"/>
    </location>
</feature>
<dbReference type="PANTHER" id="PTHR46339">
    <property type="entry name" value="PROTEIN CBG15282-RELATED"/>
    <property type="match status" value="1"/>
</dbReference>
<dbReference type="SMART" id="SM00131">
    <property type="entry name" value="KU"/>
    <property type="match status" value="4"/>
</dbReference>
<feature type="domain" description="BPTI/Kunitz inhibitor" evidence="1">
    <location>
        <begin position="1"/>
        <end position="47"/>
    </location>
</feature>
<dbReference type="Proteomes" id="UP000267027">
    <property type="component" value="Unassembled WGS sequence"/>
</dbReference>
<evidence type="ECO:0000259" key="1">
    <source>
        <dbReference type="PROSITE" id="PS50279"/>
    </source>
</evidence>
<feature type="domain" description="BPTI/Kunitz inhibitor" evidence="1">
    <location>
        <begin position="210"/>
        <end position="260"/>
    </location>
</feature>
<organism evidence="4">
    <name type="scientific">Angiostrongylus costaricensis</name>
    <name type="common">Nematode worm</name>
    <dbReference type="NCBI Taxonomy" id="334426"/>
    <lineage>
        <taxon>Eukaryota</taxon>
        <taxon>Metazoa</taxon>
        <taxon>Ecdysozoa</taxon>
        <taxon>Nematoda</taxon>
        <taxon>Chromadorea</taxon>
        <taxon>Rhabditida</taxon>
        <taxon>Rhabditina</taxon>
        <taxon>Rhabditomorpha</taxon>
        <taxon>Strongyloidea</taxon>
        <taxon>Metastrongylidae</taxon>
        <taxon>Angiostrongylus</taxon>
    </lineage>
</organism>
<proteinExistence type="predicted"/>
<dbReference type="CDD" id="cd00109">
    <property type="entry name" value="Kunitz-type"/>
    <property type="match status" value="1"/>
</dbReference>
<dbReference type="Pfam" id="PF14625">
    <property type="entry name" value="Lustrin_cystein"/>
    <property type="match status" value="4"/>
</dbReference>
<dbReference type="InterPro" id="IPR036880">
    <property type="entry name" value="Kunitz_BPTI_sf"/>
</dbReference>
<evidence type="ECO:0000313" key="4">
    <source>
        <dbReference type="WBParaSite" id="ACOC_0001099801-mRNA-1"/>
    </source>
</evidence>
<dbReference type="SUPFAM" id="SSF57362">
    <property type="entry name" value="BPTI-like"/>
    <property type="match status" value="4"/>
</dbReference>
<dbReference type="PANTHER" id="PTHR46339:SF2">
    <property type="entry name" value="BPTI_KUNITZ INHIBITOR DOMAIN-CONTAINING PROTEIN"/>
    <property type="match status" value="1"/>
</dbReference>
<dbReference type="CDD" id="cd22593">
    <property type="entry name" value="Kunitz_conkunitzin"/>
    <property type="match status" value="3"/>
</dbReference>
<dbReference type="PROSITE" id="PS00280">
    <property type="entry name" value="BPTI_KUNITZ_1"/>
    <property type="match status" value="1"/>
</dbReference>
<protein>
    <submittedName>
        <fullName evidence="4">Kunitz/Bovine pancreatic trypsin inhibitor domain protein</fullName>
    </submittedName>
</protein>
<accession>A0A0R3PXI1</accession>
<dbReference type="PRINTS" id="PR00759">
    <property type="entry name" value="BASICPTASE"/>
</dbReference>
<dbReference type="WBParaSite" id="ACOC_0001099801-mRNA-1">
    <property type="protein sequence ID" value="ACOC_0001099801-mRNA-1"/>
    <property type="gene ID" value="ACOC_0001099801"/>
</dbReference>
<dbReference type="InterPro" id="IPR020901">
    <property type="entry name" value="Prtase_inh_Kunz-CS"/>
</dbReference>
<dbReference type="PROSITE" id="PS50279">
    <property type="entry name" value="BPTI_KUNITZ_2"/>
    <property type="match status" value="4"/>
</dbReference>
<dbReference type="InterPro" id="IPR006150">
    <property type="entry name" value="Cys_repeat_1"/>
</dbReference>
<dbReference type="OrthoDB" id="4473401at2759"/>
<dbReference type="AlphaFoldDB" id="A0A0R3PXI1"/>
<dbReference type="GO" id="GO:0004867">
    <property type="term" value="F:serine-type endopeptidase inhibitor activity"/>
    <property type="evidence" value="ECO:0007669"/>
    <property type="project" value="InterPro"/>
</dbReference>
<dbReference type="Gene3D" id="4.10.410.10">
    <property type="entry name" value="Pancreatic trypsin inhibitor Kunitz domain"/>
    <property type="match status" value="4"/>
</dbReference>
<sequence length="419" mass="46401">MSTGEGNYNLERYYFDQSSKTCRPFIYNGLKGNQNNFITLRACQLSCQPLDNPCIGQPATTAAGQVLFCSSTNKDACPVNFWCHIGATPETTVCCPGATNACSVPLAPGTGNAGLSRWYYNPDDRQCLPFQYNGKRGNQNNFETQAECERTCPVIMNPCLGKVHRDENGTATGCNPMTLDQCPNDFFCLVGDPSANNMSYCCPKLNENICDSPWSEGEDDEFLDRFYYDSVEGECYPFTYKGRRGNENNFLMKKICEETCRPSTIVCFGGESPLLSPSGKIVQCHNEPCPGSHYCHQVKDNKSTVCCMKKGYRGYCPHGKPHMLNGVATKCAVDTKCPSNYICHISKRELKSTCCPDPEELCLLSIDRGACGGRQTRYAFNRQTSQCIPFDYTGCGGNLNNFVSMMDCMATCGNVGFRR</sequence>
<dbReference type="InterPro" id="IPR002223">
    <property type="entry name" value="Kunitz_BPTI"/>
</dbReference>
<dbReference type="InterPro" id="IPR028150">
    <property type="entry name" value="Lustrin_cystein"/>
</dbReference>
<dbReference type="OMA" id="CHISKRE"/>
<reference evidence="4" key="1">
    <citation type="submission" date="2017-02" db="UniProtKB">
        <authorList>
            <consortium name="WormBaseParasite"/>
        </authorList>
    </citation>
    <scope>IDENTIFICATION</scope>
</reference>
<keyword evidence="3" id="KW-1185">Reference proteome</keyword>
<dbReference type="InterPro" id="IPR053014">
    <property type="entry name" value="Cuticle_assoc_divergent"/>
</dbReference>
<gene>
    <name evidence="2" type="ORF">ACOC_LOCUS10999</name>
</gene>